<proteinExistence type="predicted"/>
<evidence type="ECO:0008006" key="4">
    <source>
        <dbReference type="Google" id="ProtNLM"/>
    </source>
</evidence>
<gene>
    <name evidence="2" type="ORF">Ahu01nite_020340</name>
</gene>
<name>A0ABQ3ZK49_9ACTN</name>
<dbReference type="SUPFAM" id="SSF52200">
    <property type="entry name" value="Toll/Interleukin receptor TIR domain"/>
    <property type="match status" value="1"/>
</dbReference>
<dbReference type="NCBIfam" id="NF040588">
    <property type="entry name" value="FxsC_Nterm"/>
    <property type="match status" value="1"/>
</dbReference>
<organism evidence="2 3">
    <name type="scientific">Winogradskya humida</name>
    <dbReference type="NCBI Taxonomy" id="113566"/>
    <lineage>
        <taxon>Bacteria</taxon>
        <taxon>Bacillati</taxon>
        <taxon>Actinomycetota</taxon>
        <taxon>Actinomycetes</taxon>
        <taxon>Micromonosporales</taxon>
        <taxon>Micromonosporaceae</taxon>
        <taxon>Winogradskya</taxon>
    </lineage>
</organism>
<dbReference type="Proteomes" id="UP000603200">
    <property type="component" value="Unassembled WGS sequence"/>
</dbReference>
<protein>
    <recommendedName>
        <fullName evidence="4">FxsC-like protein</fullName>
    </recommendedName>
</protein>
<feature type="region of interest" description="Disordered" evidence="1">
    <location>
        <begin position="348"/>
        <end position="379"/>
    </location>
</feature>
<evidence type="ECO:0000313" key="3">
    <source>
        <dbReference type="Proteomes" id="UP000603200"/>
    </source>
</evidence>
<dbReference type="EMBL" id="BOMN01000023">
    <property type="protein sequence ID" value="GIE18932.1"/>
    <property type="molecule type" value="Genomic_DNA"/>
</dbReference>
<comment type="caution">
    <text evidence="2">The sequence shown here is derived from an EMBL/GenBank/DDBJ whole genome shotgun (WGS) entry which is preliminary data.</text>
</comment>
<sequence length="379" mass="41910">MSFFLSYAHSAPLTDAGRRDTDTDYWVRRCFNDLSQEVAALLSTDPGRVGFVDYLVEPGADWKAMLTDSLGRAEVFVPLYSPGYFNKSWPLRERATFLDRIARAFADRPDRARAHVVPVLWIPLPSWDKIPELNAALTLGAGIPEYAENGLRALCMLASYREQYRRVLNRLAHRIVEVTERGELPPGEVTPLNEIALPDQMTNETPFVVGVIGERSGWRPFGAAQDPPVAEYVANVAERLGLPTRIIDRPLDLKAVDNSPAVILVDPRAVDRDDALGELRGHLHPWVTTVVVTDRHEPRYLQGGADAAGRAVTRLTALGAHRVHQAFEVEELADMMPSAVSEARRQYLRRESVHVPGGSPRPRLGDGDPPPAPGKGIDG</sequence>
<accession>A0ABQ3ZK49</accession>
<keyword evidence="3" id="KW-1185">Reference proteome</keyword>
<reference evidence="2 3" key="1">
    <citation type="submission" date="2021-01" db="EMBL/GenBank/DDBJ databases">
        <title>Whole genome shotgun sequence of Actinoplanes humidus NBRC 14915.</title>
        <authorList>
            <person name="Komaki H."/>
            <person name="Tamura T."/>
        </authorList>
    </citation>
    <scope>NUCLEOTIDE SEQUENCE [LARGE SCALE GENOMIC DNA]</scope>
    <source>
        <strain evidence="2 3">NBRC 14915</strain>
    </source>
</reference>
<evidence type="ECO:0000313" key="2">
    <source>
        <dbReference type="EMBL" id="GIE18932.1"/>
    </source>
</evidence>
<dbReference type="RefSeq" id="WP_203836170.1">
    <property type="nucleotide sequence ID" value="NZ_BAAATV010000043.1"/>
</dbReference>
<dbReference type="Gene3D" id="3.40.50.10140">
    <property type="entry name" value="Toll/interleukin-1 receptor homology (TIR) domain"/>
    <property type="match status" value="1"/>
</dbReference>
<dbReference type="InterPro" id="IPR047603">
    <property type="entry name" value="FxsC_N"/>
</dbReference>
<dbReference type="InterPro" id="IPR035897">
    <property type="entry name" value="Toll_tir_struct_dom_sf"/>
</dbReference>
<evidence type="ECO:0000256" key="1">
    <source>
        <dbReference type="SAM" id="MobiDB-lite"/>
    </source>
</evidence>